<feature type="coiled-coil region" evidence="1">
    <location>
        <begin position="298"/>
        <end position="335"/>
    </location>
</feature>
<name>A0ABW7MX60_9FLAO</name>
<feature type="non-terminal residue" evidence="2">
    <location>
        <position position="1"/>
    </location>
</feature>
<keyword evidence="1" id="KW-0175">Coiled coil</keyword>
<protein>
    <recommendedName>
        <fullName evidence="4">Peptidase S74 domain-containing protein</fullName>
    </recommendedName>
</protein>
<reference evidence="2 3" key="1">
    <citation type="submission" date="2024-02" db="EMBL/GenBank/DDBJ databases">
        <title>A Gaetbulibacter species isolated from tidal flats and genomic insights of their niches.</title>
        <authorList>
            <person name="Ye Y."/>
        </authorList>
    </citation>
    <scope>NUCLEOTIDE SEQUENCE [LARGE SCALE GENOMIC DNA]</scope>
    <source>
        <strain evidence="2 3">KYW382</strain>
    </source>
</reference>
<dbReference type="EMBL" id="JBAWKB010000001">
    <property type="protein sequence ID" value="MFH6770297.1"/>
    <property type="molecule type" value="Genomic_DNA"/>
</dbReference>
<accession>A0ABW7MX60</accession>
<evidence type="ECO:0008006" key="4">
    <source>
        <dbReference type="Google" id="ProtNLM"/>
    </source>
</evidence>
<evidence type="ECO:0000256" key="1">
    <source>
        <dbReference type="SAM" id="Coils"/>
    </source>
</evidence>
<proteinExistence type="predicted"/>
<sequence length="340" mass="36755">ASVDTNTTNTGLAINGTNLTLTDSDGNTVSVPLADIDTNTTNTSLAINGTNLTLTDSDGNTVSVPLADIDTNTTNSSLIIEGDNLKLTDSDNNVVSVTLPAINETTTSITQSLGNEDTNVTGNTARTIASYTDEAGNSATINETITTFSQNPDGTYTYSNESGTEVSFAVAEPWFGFDDDSYASDNTEDIYMNGRVAIGVNPSAQAFTDFVSNSISTKLFVNGAIETTTSYYADYVFEKYLEGKSTLKSTYAFKTLPEVENFIKINKHLPGVSSIKDIGRTEDGKYSFNISELSVQLLEKVEELYLHTIEQQKALEEKDHKINELEGRLARIEALLNVNK</sequence>
<evidence type="ECO:0000313" key="2">
    <source>
        <dbReference type="EMBL" id="MFH6770297.1"/>
    </source>
</evidence>
<gene>
    <name evidence="2" type="ORF">V8G58_00005</name>
</gene>
<organism evidence="2 3">
    <name type="scientific">Gaetbulibacter aestuarii</name>
    <dbReference type="NCBI Taxonomy" id="1502358"/>
    <lineage>
        <taxon>Bacteria</taxon>
        <taxon>Pseudomonadati</taxon>
        <taxon>Bacteroidota</taxon>
        <taxon>Flavobacteriia</taxon>
        <taxon>Flavobacteriales</taxon>
        <taxon>Flavobacteriaceae</taxon>
        <taxon>Gaetbulibacter</taxon>
    </lineage>
</organism>
<evidence type="ECO:0000313" key="3">
    <source>
        <dbReference type="Proteomes" id="UP001610100"/>
    </source>
</evidence>
<comment type="caution">
    <text evidence="2">The sequence shown here is derived from an EMBL/GenBank/DDBJ whole genome shotgun (WGS) entry which is preliminary data.</text>
</comment>
<keyword evidence="3" id="KW-1185">Reference proteome</keyword>
<dbReference type="Proteomes" id="UP001610100">
    <property type="component" value="Unassembled WGS sequence"/>
</dbReference>